<evidence type="ECO:0000259" key="10">
    <source>
        <dbReference type="PROSITE" id="PS50850"/>
    </source>
</evidence>
<dbReference type="GO" id="GO:0005886">
    <property type="term" value="C:plasma membrane"/>
    <property type="evidence" value="ECO:0007669"/>
    <property type="project" value="UniProtKB-SubCell"/>
</dbReference>
<dbReference type="STRING" id="1262450.S3BVP5"/>
<feature type="transmembrane region" description="Helical" evidence="9">
    <location>
        <begin position="435"/>
        <end position="454"/>
    </location>
</feature>
<dbReference type="EMBL" id="KE148157">
    <property type="protein sequence ID" value="EPE05309.1"/>
    <property type="molecule type" value="Genomic_DNA"/>
</dbReference>
<dbReference type="InterPro" id="IPR020846">
    <property type="entry name" value="MFS_dom"/>
</dbReference>
<feature type="transmembrane region" description="Helical" evidence="9">
    <location>
        <begin position="348"/>
        <end position="373"/>
    </location>
</feature>
<dbReference type="Gene3D" id="1.20.1250.20">
    <property type="entry name" value="MFS general substrate transporter like domains"/>
    <property type="match status" value="1"/>
</dbReference>
<dbReference type="PANTHER" id="PTHR23502:SF74">
    <property type="entry name" value="MAJOR FACILITATOR SUPERFAMILY (MFS) PROFILE DOMAIN-CONTAINING PROTEIN"/>
    <property type="match status" value="1"/>
</dbReference>
<feature type="transmembrane region" description="Helical" evidence="9">
    <location>
        <begin position="120"/>
        <end position="140"/>
    </location>
</feature>
<dbReference type="Pfam" id="PF07690">
    <property type="entry name" value="MFS_1"/>
    <property type="match status" value="1"/>
</dbReference>
<dbReference type="SUPFAM" id="SSF103473">
    <property type="entry name" value="MFS general substrate transporter"/>
    <property type="match status" value="1"/>
</dbReference>
<keyword evidence="5 9" id="KW-0812">Transmembrane</keyword>
<dbReference type="Proteomes" id="UP000016923">
    <property type="component" value="Unassembled WGS sequence"/>
</dbReference>
<feature type="domain" description="Major facilitator superfamily (MFS) profile" evidence="10">
    <location>
        <begin position="122"/>
        <end position="552"/>
    </location>
</feature>
<organism evidence="11 12">
    <name type="scientific">Ophiostoma piceae (strain UAMH 11346)</name>
    <name type="common">Sap stain fungus</name>
    <dbReference type="NCBI Taxonomy" id="1262450"/>
    <lineage>
        <taxon>Eukaryota</taxon>
        <taxon>Fungi</taxon>
        <taxon>Dikarya</taxon>
        <taxon>Ascomycota</taxon>
        <taxon>Pezizomycotina</taxon>
        <taxon>Sordariomycetes</taxon>
        <taxon>Sordariomycetidae</taxon>
        <taxon>Ophiostomatales</taxon>
        <taxon>Ophiostomataceae</taxon>
        <taxon>Ophiostoma</taxon>
    </lineage>
</organism>
<evidence type="ECO:0000256" key="2">
    <source>
        <dbReference type="ARBA" id="ARBA00004236"/>
    </source>
</evidence>
<dbReference type="FunFam" id="1.20.1250.20:FF:000082">
    <property type="entry name" value="MFS multidrug transporter, putative"/>
    <property type="match status" value="1"/>
</dbReference>
<keyword evidence="7 9" id="KW-0472">Membrane</keyword>
<evidence type="ECO:0000256" key="9">
    <source>
        <dbReference type="SAM" id="Phobius"/>
    </source>
</evidence>
<feature type="transmembrane region" description="Helical" evidence="9">
    <location>
        <begin position="278"/>
        <end position="298"/>
    </location>
</feature>
<dbReference type="InterPro" id="IPR011701">
    <property type="entry name" value="MFS"/>
</dbReference>
<feature type="transmembrane region" description="Helical" evidence="9">
    <location>
        <begin position="248"/>
        <end position="266"/>
    </location>
</feature>
<feature type="transmembrane region" description="Helical" evidence="9">
    <location>
        <begin position="189"/>
        <end position="208"/>
    </location>
</feature>
<reference evidence="11 12" key="1">
    <citation type="journal article" date="2013" name="BMC Genomics">
        <title>The genome and transcriptome of the pine saprophyte Ophiostoma piceae, and a comparison with the bark beetle-associated pine pathogen Grosmannia clavigera.</title>
        <authorList>
            <person name="Haridas S."/>
            <person name="Wang Y."/>
            <person name="Lim L."/>
            <person name="Massoumi Alamouti S."/>
            <person name="Jackman S."/>
            <person name="Docking R."/>
            <person name="Robertson G."/>
            <person name="Birol I."/>
            <person name="Bohlmann J."/>
            <person name="Breuil C."/>
        </authorList>
    </citation>
    <scope>NUCLEOTIDE SEQUENCE [LARGE SCALE GENOMIC DNA]</scope>
    <source>
        <strain evidence="11 12">UAMH 11346</strain>
    </source>
</reference>
<dbReference type="PANTHER" id="PTHR23502">
    <property type="entry name" value="MAJOR FACILITATOR SUPERFAMILY"/>
    <property type="match status" value="1"/>
</dbReference>
<evidence type="ECO:0000256" key="6">
    <source>
        <dbReference type="ARBA" id="ARBA00022989"/>
    </source>
</evidence>
<feature type="compositionally biased region" description="Polar residues" evidence="8">
    <location>
        <begin position="1"/>
        <end position="40"/>
    </location>
</feature>
<keyword evidence="6 9" id="KW-1133">Transmembrane helix</keyword>
<dbReference type="HOGENOM" id="CLU_008455_11_2_1"/>
<feature type="transmembrane region" description="Helical" evidence="9">
    <location>
        <begin position="160"/>
        <end position="177"/>
    </location>
</feature>
<feature type="region of interest" description="Disordered" evidence="8">
    <location>
        <begin position="1"/>
        <end position="46"/>
    </location>
</feature>
<dbReference type="AlphaFoldDB" id="S3BVP5"/>
<evidence type="ECO:0000256" key="5">
    <source>
        <dbReference type="ARBA" id="ARBA00022692"/>
    </source>
</evidence>
<dbReference type="PROSITE" id="PS50850">
    <property type="entry name" value="MFS"/>
    <property type="match status" value="1"/>
</dbReference>
<comment type="similarity">
    <text evidence="3">Belongs to the major facilitator superfamily.</text>
</comment>
<comment type="subcellular location">
    <subcellularLocation>
        <location evidence="2">Cell membrane</location>
    </subcellularLocation>
    <subcellularLocation>
        <location evidence="1">Membrane</location>
        <topology evidence="1">Multi-pass membrane protein</topology>
    </subcellularLocation>
</comment>
<feature type="transmembrane region" description="Helical" evidence="9">
    <location>
        <begin position="393"/>
        <end position="415"/>
    </location>
</feature>
<feature type="transmembrane region" description="Helical" evidence="9">
    <location>
        <begin position="493"/>
        <end position="514"/>
    </location>
</feature>
<sequence>MADISSTTLSVTQGDEQTTQTSQVPQAPQTQQAHEQPASQTHKHNGLHQIIHDIDERDAEARYREEAADNIAGVHTRSSAVHHHNQRTPSLSDNENDALILAWSENDHENPYNFSSLRKASIVITTMLSIINSTMGSSLPSNAIPYMAEEWGVTSTSQKVLPMSTYLIGYIFGPLVWAPLSEQFGRQKLSWATFAFFIIWTMACALAPNWPAFLVFRLFCGTFASAPIAIVTGILADIFDNPVSRGRAMAFFMVMTLLGPLIAPIVSGYCSTTIGWRWTFWIGLIYAGASLIPLLIFLPETYGPILLRNRAIRMRKADPKLNIVAPHELEKKDLRELMTVVLTRPLRMILFEMIVTSVCAYLALVYAIFYMTFQAYPLIFEGIYHFGPGKEGLIFLTIGAGSLLSLPIFYAYDMYLYRATQSGKPWTKIEEYRRLPLACLGGPVFVISLFWLGWSARSDVSFVVPMLAGVPFGLGFMLIFLALLNYITDAYEIFAASANAAASCCRSLLATVLPLATAPMFTSLEISGACSLLGGLSCIMCVIPFIFIWKGEQIRANSKFCIALRERKIEMLRKVEEQRQRQLHFEQRDGVLSESEPVIRPDQKETV</sequence>
<dbReference type="OrthoDB" id="5141738at2759"/>
<dbReference type="GO" id="GO:0022857">
    <property type="term" value="F:transmembrane transporter activity"/>
    <property type="evidence" value="ECO:0007669"/>
    <property type="project" value="InterPro"/>
</dbReference>
<dbReference type="OMA" id="KFCIALR"/>
<evidence type="ECO:0000313" key="12">
    <source>
        <dbReference type="Proteomes" id="UP000016923"/>
    </source>
</evidence>
<feature type="transmembrane region" description="Helical" evidence="9">
    <location>
        <begin position="460"/>
        <end position="486"/>
    </location>
</feature>
<accession>S3BVP5</accession>
<dbReference type="VEuPathDB" id="FungiDB:F503_03914"/>
<feature type="transmembrane region" description="Helical" evidence="9">
    <location>
        <begin position="214"/>
        <end position="236"/>
    </location>
</feature>
<evidence type="ECO:0000256" key="4">
    <source>
        <dbReference type="ARBA" id="ARBA00022475"/>
    </source>
</evidence>
<dbReference type="InterPro" id="IPR036259">
    <property type="entry name" value="MFS_trans_sf"/>
</dbReference>
<dbReference type="eggNOG" id="KOG0255">
    <property type="taxonomic scope" value="Eukaryota"/>
</dbReference>
<keyword evidence="12" id="KW-1185">Reference proteome</keyword>
<feature type="transmembrane region" description="Helical" evidence="9">
    <location>
        <begin position="526"/>
        <end position="549"/>
    </location>
</feature>
<proteinExistence type="inferred from homology"/>
<dbReference type="CDD" id="cd17323">
    <property type="entry name" value="MFS_Tpo1_MDR_like"/>
    <property type="match status" value="1"/>
</dbReference>
<gene>
    <name evidence="11" type="ORF">F503_03914</name>
</gene>
<evidence type="ECO:0000256" key="8">
    <source>
        <dbReference type="SAM" id="MobiDB-lite"/>
    </source>
</evidence>
<name>S3BVP5_OPHP1</name>
<keyword evidence="4" id="KW-1003">Cell membrane</keyword>
<protein>
    <submittedName>
        <fullName evidence="11">Major facilitator superfamily transporter</fullName>
    </submittedName>
</protein>
<evidence type="ECO:0000256" key="7">
    <source>
        <dbReference type="ARBA" id="ARBA00023136"/>
    </source>
</evidence>
<evidence type="ECO:0000256" key="1">
    <source>
        <dbReference type="ARBA" id="ARBA00004141"/>
    </source>
</evidence>
<evidence type="ECO:0000313" key="11">
    <source>
        <dbReference type="EMBL" id="EPE05309.1"/>
    </source>
</evidence>
<evidence type="ECO:0000256" key="3">
    <source>
        <dbReference type="ARBA" id="ARBA00008335"/>
    </source>
</evidence>